<feature type="binding site" evidence="5">
    <location>
        <position position="87"/>
    </location>
    <ligand>
        <name>5-phospho-alpha-D-ribose 1-diphosphate</name>
        <dbReference type="ChEBI" id="CHEBI:58017"/>
    </ligand>
</feature>
<evidence type="ECO:0000256" key="5">
    <source>
        <dbReference type="HAMAP-Rule" id="MF_00211"/>
    </source>
</evidence>
<dbReference type="SUPFAM" id="SSF47648">
    <property type="entry name" value="Nucleoside phosphorylase/phosphoribosyltransferase N-terminal domain"/>
    <property type="match status" value="1"/>
</dbReference>
<keyword evidence="3 5" id="KW-0822">Tryptophan biosynthesis</keyword>
<feature type="binding site" evidence="5">
    <location>
        <position position="127"/>
    </location>
    <ligand>
        <name>5-phospho-alpha-D-ribose 1-diphosphate</name>
        <dbReference type="ChEBI" id="CHEBI:58017"/>
    </ligand>
</feature>
<keyword evidence="1 5" id="KW-0328">Glycosyltransferase</keyword>
<evidence type="ECO:0000256" key="3">
    <source>
        <dbReference type="ARBA" id="ARBA00022822"/>
    </source>
</evidence>
<keyword evidence="4 5" id="KW-0057">Aromatic amino acid biosynthesis</keyword>
<keyword evidence="5" id="KW-0460">Magnesium</keyword>
<evidence type="ECO:0000259" key="7">
    <source>
        <dbReference type="Pfam" id="PF02885"/>
    </source>
</evidence>
<feature type="binding site" evidence="5">
    <location>
        <position position="87"/>
    </location>
    <ligand>
        <name>anthranilate</name>
        <dbReference type="ChEBI" id="CHEBI:16567"/>
        <label>1</label>
    </ligand>
</feature>
<dbReference type="Pfam" id="PF00591">
    <property type="entry name" value="Glycos_transf_3"/>
    <property type="match status" value="1"/>
</dbReference>
<keyword evidence="9" id="KW-1185">Reference proteome</keyword>
<reference evidence="9" key="1">
    <citation type="journal article" date="2019" name="Int. J. Syst. Evol. Microbiol.">
        <title>The Global Catalogue of Microorganisms (GCM) 10K type strain sequencing project: providing services to taxonomists for standard genome sequencing and annotation.</title>
        <authorList>
            <consortium name="The Broad Institute Genomics Platform"/>
            <consortium name="The Broad Institute Genome Sequencing Center for Infectious Disease"/>
            <person name="Wu L."/>
            <person name="Ma J."/>
        </authorList>
    </citation>
    <scope>NUCLEOTIDE SEQUENCE [LARGE SCALE GENOMIC DNA]</scope>
    <source>
        <strain evidence="9">JCM 31037</strain>
    </source>
</reference>
<dbReference type="Gene3D" id="1.20.970.10">
    <property type="entry name" value="Transferase, Pyrimidine Nucleoside Phosphorylase, Chain C"/>
    <property type="match status" value="1"/>
</dbReference>
<sequence length="352" mass="36155">MGERNWPNLLTALLRSEELSTADTAWAMGEIMSGSATPAQIAGFAVALRAKGETPAELAGLVEAMLANSVSVDLPEDVRQTALDVVGTGGDRAHTVNISTMTAMVLAGAGVRVVKHGNRAASSSCGAADLLEFLGVPLDLGPAGVARCVAEAGIGFCFAARFHPGFRHTSVARREIGVPTAFNFLGPLTNPARPRAAAVGCFDQRMAPVMAEVFASRGDSVVVMRGEDGLDEFSTAAPTRVWVAHQGRVTESVVDVADLGVPRSAPGDLRGGDVAFNAGAARRLLDGQPGPVRDAVLVNSAVALATQGGLGGDLLTALRDGMSRAAESIDSGAAGRALEHWIEVARAAQAAE</sequence>
<feature type="binding site" evidence="5">
    <location>
        <begin position="115"/>
        <end position="123"/>
    </location>
    <ligand>
        <name>5-phospho-alpha-D-ribose 1-diphosphate</name>
        <dbReference type="ChEBI" id="CHEBI:58017"/>
    </ligand>
</feature>
<comment type="function">
    <text evidence="5">Catalyzes the transfer of the phosphoribosyl group of 5-phosphorylribose-1-pyrophosphate (PRPP) to anthranilate to yield N-(5'-phosphoribosyl)-anthranilate (PRA).</text>
</comment>
<feature type="binding site" evidence="5">
    <location>
        <position position="95"/>
    </location>
    <ligand>
        <name>5-phospho-alpha-D-ribose 1-diphosphate</name>
        <dbReference type="ChEBI" id="CHEBI:58017"/>
    </ligand>
</feature>
<feature type="binding site" evidence="5">
    <location>
        <position position="232"/>
    </location>
    <ligand>
        <name>Mg(2+)</name>
        <dbReference type="ChEBI" id="CHEBI:18420"/>
        <label>2</label>
    </ligand>
</feature>
<feature type="domain" description="Glycosyl transferase family 3" evidence="6">
    <location>
        <begin position="80"/>
        <end position="334"/>
    </location>
</feature>
<dbReference type="InterPro" id="IPR005940">
    <property type="entry name" value="Anthranilate_Pribosyl_Tfrase"/>
</dbReference>
<dbReference type="PANTHER" id="PTHR43285:SF2">
    <property type="entry name" value="ANTHRANILATE PHOSPHORIBOSYLTRANSFERASE"/>
    <property type="match status" value="1"/>
</dbReference>
<dbReference type="InterPro" id="IPR035902">
    <property type="entry name" value="Nuc_phospho_transferase"/>
</dbReference>
<comment type="catalytic activity">
    <reaction evidence="5">
        <text>N-(5-phospho-beta-D-ribosyl)anthranilate + diphosphate = 5-phospho-alpha-D-ribose 1-diphosphate + anthranilate</text>
        <dbReference type="Rhea" id="RHEA:11768"/>
        <dbReference type="ChEBI" id="CHEBI:16567"/>
        <dbReference type="ChEBI" id="CHEBI:18277"/>
        <dbReference type="ChEBI" id="CHEBI:33019"/>
        <dbReference type="ChEBI" id="CHEBI:58017"/>
        <dbReference type="EC" id="2.4.2.18"/>
    </reaction>
</comment>
<dbReference type="RefSeq" id="WP_377567649.1">
    <property type="nucleotide sequence ID" value="NZ_JBHTMP010000005.1"/>
</dbReference>
<feature type="binding site" evidence="5">
    <location>
        <position position="99"/>
    </location>
    <ligand>
        <name>Mg(2+)</name>
        <dbReference type="ChEBI" id="CHEBI:18420"/>
        <label>1</label>
    </ligand>
</feature>
<protein>
    <recommendedName>
        <fullName evidence="5">Anthranilate phosphoribosyltransferase</fullName>
        <ecNumber evidence="5">2.4.2.18</ecNumber>
    </recommendedName>
</protein>
<feature type="binding site" evidence="5">
    <location>
        <position position="231"/>
    </location>
    <ligand>
        <name>Mg(2+)</name>
        <dbReference type="ChEBI" id="CHEBI:18420"/>
        <label>2</label>
    </ligand>
</feature>
<dbReference type="SUPFAM" id="SSF52418">
    <property type="entry name" value="Nucleoside phosphorylase/phosphoribosyltransferase catalytic domain"/>
    <property type="match status" value="1"/>
</dbReference>
<dbReference type="PANTHER" id="PTHR43285">
    <property type="entry name" value="ANTHRANILATE PHOSPHORIBOSYLTRANSFERASE"/>
    <property type="match status" value="1"/>
</dbReference>
<evidence type="ECO:0000256" key="4">
    <source>
        <dbReference type="ARBA" id="ARBA00023141"/>
    </source>
</evidence>
<feature type="binding site" evidence="5">
    <location>
        <position position="232"/>
    </location>
    <ligand>
        <name>Mg(2+)</name>
        <dbReference type="ChEBI" id="CHEBI:18420"/>
        <label>1</label>
    </ligand>
</feature>
<comment type="caution">
    <text evidence="8">The sequence shown here is derived from an EMBL/GenBank/DDBJ whole genome shotgun (WGS) entry which is preliminary data.</text>
</comment>
<dbReference type="NCBIfam" id="TIGR01245">
    <property type="entry name" value="trpD"/>
    <property type="match status" value="1"/>
</dbReference>
<comment type="caution">
    <text evidence="5">Lacks conserved residue(s) required for the propagation of feature annotation.</text>
</comment>
<evidence type="ECO:0000313" key="9">
    <source>
        <dbReference type="Proteomes" id="UP001597260"/>
    </source>
</evidence>
<feature type="binding site" evidence="5">
    <location>
        <begin position="97"/>
        <end position="100"/>
    </location>
    <ligand>
        <name>5-phospho-alpha-D-ribose 1-diphosphate</name>
        <dbReference type="ChEBI" id="CHEBI:58017"/>
    </ligand>
</feature>
<comment type="similarity">
    <text evidence="5">Belongs to the anthranilate phosphoribosyltransferase family.</text>
</comment>
<dbReference type="Proteomes" id="UP001597260">
    <property type="component" value="Unassembled WGS sequence"/>
</dbReference>
<feature type="domain" description="Glycosyl transferase family 3 N-terminal" evidence="7">
    <location>
        <begin position="8"/>
        <end position="68"/>
    </location>
</feature>
<comment type="cofactor">
    <cofactor evidence="5">
        <name>Mg(2+)</name>
        <dbReference type="ChEBI" id="CHEBI:18420"/>
    </cofactor>
    <text evidence="5">Binds 2 magnesium ions per monomer.</text>
</comment>
<keyword evidence="5" id="KW-0479">Metal-binding</keyword>
<evidence type="ECO:0000256" key="2">
    <source>
        <dbReference type="ARBA" id="ARBA00022679"/>
    </source>
</evidence>
<comment type="subunit">
    <text evidence="5">Homodimer.</text>
</comment>
<comment type="pathway">
    <text evidence="5">Amino-acid biosynthesis; L-tryptophan biosynthesis; L-tryptophan from chorismate: step 2/5.</text>
</comment>
<dbReference type="GO" id="GO:0004048">
    <property type="term" value="F:anthranilate phosphoribosyltransferase activity"/>
    <property type="evidence" value="ECO:0007669"/>
    <property type="project" value="UniProtKB-EC"/>
</dbReference>
<evidence type="ECO:0000259" key="6">
    <source>
        <dbReference type="Pfam" id="PF00591"/>
    </source>
</evidence>
<dbReference type="Gene3D" id="3.40.1030.10">
    <property type="entry name" value="Nucleoside phosphorylase/phosphoribosyltransferase catalytic domain"/>
    <property type="match status" value="1"/>
</dbReference>
<organism evidence="8 9">
    <name type="scientific">Micromonospora sonneratiae</name>
    <dbReference type="NCBI Taxonomy" id="1184706"/>
    <lineage>
        <taxon>Bacteria</taxon>
        <taxon>Bacillati</taxon>
        <taxon>Actinomycetota</taxon>
        <taxon>Actinomycetes</taxon>
        <taxon>Micromonosporales</taxon>
        <taxon>Micromonosporaceae</taxon>
        <taxon>Micromonospora</taxon>
    </lineage>
</organism>
<proteinExistence type="inferred from homology"/>
<dbReference type="HAMAP" id="MF_00211">
    <property type="entry name" value="TrpD"/>
    <property type="match status" value="1"/>
</dbReference>
<keyword evidence="5" id="KW-0028">Amino-acid biosynthesis</keyword>
<dbReference type="InterPro" id="IPR000312">
    <property type="entry name" value="Glycosyl_Trfase_fam3"/>
</dbReference>
<gene>
    <name evidence="5 8" type="primary">trpD</name>
    <name evidence="8" type="ORF">ACFQ4H_05485</name>
</gene>
<feature type="binding site" evidence="5">
    <location>
        <position position="118"/>
    </location>
    <ligand>
        <name>anthranilate</name>
        <dbReference type="ChEBI" id="CHEBI:16567"/>
        <label>1</label>
    </ligand>
</feature>
<accession>A0ABW3YBS6</accession>
<name>A0ABW3YBS6_9ACTN</name>
<feature type="binding site" evidence="5">
    <location>
        <begin position="90"/>
        <end position="91"/>
    </location>
    <ligand>
        <name>5-phospho-alpha-D-ribose 1-diphosphate</name>
        <dbReference type="ChEBI" id="CHEBI:58017"/>
    </ligand>
</feature>
<dbReference type="EMBL" id="JBHTMP010000005">
    <property type="protein sequence ID" value="MFD1320543.1"/>
    <property type="molecule type" value="Genomic_DNA"/>
</dbReference>
<keyword evidence="2 5" id="KW-0808">Transferase</keyword>
<evidence type="ECO:0000256" key="1">
    <source>
        <dbReference type="ARBA" id="ARBA00022676"/>
    </source>
</evidence>
<dbReference type="InterPro" id="IPR017459">
    <property type="entry name" value="Glycosyl_Trfase_fam3_N_dom"/>
</dbReference>
<dbReference type="InterPro" id="IPR036320">
    <property type="entry name" value="Glycosyl_Trfase_fam3_N_dom_sf"/>
</dbReference>
<evidence type="ECO:0000313" key="8">
    <source>
        <dbReference type="EMBL" id="MFD1320543.1"/>
    </source>
</evidence>
<dbReference type="Pfam" id="PF02885">
    <property type="entry name" value="Glycos_trans_3N"/>
    <property type="match status" value="1"/>
</dbReference>
<feature type="binding site" evidence="5">
    <location>
        <position position="173"/>
    </location>
    <ligand>
        <name>anthranilate</name>
        <dbReference type="ChEBI" id="CHEBI:16567"/>
        <label>2</label>
    </ligand>
</feature>
<dbReference type="EC" id="2.4.2.18" evidence="5"/>